<gene>
    <name evidence="2" type="ORF">SAMN05216361_2225</name>
</gene>
<dbReference type="AlphaFoldDB" id="A0A1M5JSA6"/>
<evidence type="ECO:0000256" key="1">
    <source>
        <dbReference type="SAM" id="SignalP"/>
    </source>
</evidence>
<keyword evidence="3" id="KW-1185">Reference proteome</keyword>
<dbReference type="STRING" id="634436.SAMN05216361_2225"/>
<dbReference type="Proteomes" id="UP000184520">
    <property type="component" value="Unassembled WGS sequence"/>
</dbReference>
<protein>
    <recommendedName>
        <fullName evidence="4">TraB family protein</fullName>
    </recommendedName>
</protein>
<evidence type="ECO:0000313" key="3">
    <source>
        <dbReference type="Proteomes" id="UP000184520"/>
    </source>
</evidence>
<dbReference type="Pfam" id="PF01963">
    <property type="entry name" value="TraB_PrgY_gumN"/>
    <property type="match status" value="1"/>
</dbReference>
<keyword evidence="1" id="KW-0732">Signal</keyword>
<dbReference type="RefSeq" id="WP_073322325.1">
    <property type="nucleotide sequence ID" value="NZ_FQWD01000003.1"/>
</dbReference>
<organism evidence="2 3">
    <name type="scientific">Marisediminitalea aggregata</name>
    <dbReference type="NCBI Taxonomy" id="634436"/>
    <lineage>
        <taxon>Bacteria</taxon>
        <taxon>Pseudomonadati</taxon>
        <taxon>Pseudomonadota</taxon>
        <taxon>Gammaproteobacteria</taxon>
        <taxon>Alteromonadales</taxon>
        <taxon>Alteromonadaceae</taxon>
        <taxon>Marisediminitalea</taxon>
    </lineage>
</organism>
<name>A0A1M5JSA6_9ALTE</name>
<dbReference type="PANTHER" id="PTHR40590:SF1">
    <property type="entry name" value="CYTOPLASMIC PROTEIN"/>
    <property type="match status" value="1"/>
</dbReference>
<reference evidence="3" key="1">
    <citation type="submission" date="2016-11" db="EMBL/GenBank/DDBJ databases">
        <authorList>
            <person name="Varghese N."/>
            <person name="Submissions S."/>
        </authorList>
    </citation>
    <scope>NUCLEOTIDE SEQUENCE [LARGE SCALE GENOMIC DNA]</scope>
    <source>
        <strain evidence="3">CGMCC 1.8995</strain>
    </source>
</reference>
<dbReference type="InterPro" id="IPR002816">
    <property type="entry name" value="TraB/PrgY/GumN_fam"/>
</dbReference>
<accession>A0A1M5JSA6</accession>
<feature type="signal peptide" evidence="1">
    <location>
        <begin position="1"/>
        <end position="18"/>
    </location>
</feature>
<dbReference type="OrthoDB" id="357294at2"/>
<dbReference type="EMBL" id="FQWD01000003">
    <property type="protein sequence ID" value="SHG43159.1"/>
    <property type="molecule type" value="Genomic_DNA"/>
</dbReference>
<dbReference type="InterPro" id="IPR047111">
    <property type="entry name" value="YbaP-like"/>
</dbReference>
<sequence length="284" mass="32004">MRLLVSFCFLVWSLSGYSASVWKVTQGERTLYIGGTLHLLSPNDFPLPDAYAEAYNEASKLVFETDIAGLNSPAFQQDTLSLLTYQDGTQLSDVLSPDTYEALASHLASRDLSIDAFASYTPALISVTLSIVELRNLGLTSQGVDEFYYFKAMMDNKQLDWFETPQQQLTFIQSMGDGDEDQIIRYALEDVKKIKESIGDLKVFWREGDMNAMEETSMKEFEASFPDVFNTLLTERNQNWLPMLTTMMNSPETEFVLVGTMHLAGDKSVLALLAEQGYHIEQLN</sequence>
<feature type="chain" id="PRO_5013359265" description="TraB family protein" evidence="1">
    <location>
        <begin position="19"/>
        <end position="284"/>
    </location>
</feature>
<evidence type="ECO:0008006" key="4">
    <source>
        <dbReference type="Google" id="ProtNLM"/>
    </source>
</evidence>
<dbReference type="PANTHER" id="PTHR40590">
    <property type="entry name" value="CYTOPLASMIC PROTEIN-RELATED"/>
    <property type="match status" value="1"/>
</dbReference>
<proteinExistence type="predicted"/>
<dbReference type="CDD" id="cd14789">
    <property type="entry name" value="Tiki"/>
    <property type="match status" value="1"/>
</dbReference>
<evidence type="ECO:0000313" key="2">
    <source>
        <dbReference type="EMBL" id="SHG43159.1"/>
    </source>
</evidence>